<accession>A0A8S5SG78</accession>
<proteinExistence type="predicted"/>
<protein>
    <submittedName>
        <fullName evidence="1">Uncharacterized protein</fullName>
    </submittedName>
</protein>
<evidence type="ECO:0000313" key="1">
    <source>
        <dbReference type="EMBL" id="DAF49958.1"/>
    </source>
</evidence>
<reference evidence="1" key="1">
    <citation type="journal article" date="2021" name="Proc. Natl. Acad. Sci. U.S.A.">
        <title>A Catalog of Tens of Thousands of Viruses from Human Metagenomes Reveals Hidden Associations with Chronic Diseases.</title>
        <authorList>
            <person name="Tisza M.J."/>
            <person name="Buck C.B."/>
        </authorList>
    </citation>
    <scope>NUCLEOTIDE SEQUENCE</scope>
    <source>
        <strain evidence="1">CtxvK3</strain>
    </source>
</reference>
<dbReference type="EMBL" id="BK032591">
    <property type="protein sequence ID" value="DAF49958.1"/>
    <property type="molecule type" value="Genomic_DNA"/>
</dbReference>
<sequence>MTFAVTSKVTKYVLIFSHLFSIHLRYKRYILDEILKAHSLSF</sequence>
<name>A0A8S5SG78_9CAUD</name>
<organism evidence="1">
    <name type="scientific">Siphoviridae sp. ctxvK3</name>
    <dbReference type="NCBI Taxonomy" id="2827975"/>
    <lineage>
        <taxon>Viruses</taxon>
        <taxon>Duplodnaviria</taxon>
        <taxon>Heunggongvirae</taxon>
        <taxon>Uroviricota</taxon>
        <taxon>Caudoviricetes</taxon>
    </lineage>
</organism>